<dbReference type="GO" id="GO:0003676">
    <property type="term" value="F:nucleic acid binding"/>
    <property type="evidence" value="ECO:0007669"/>
    <property type="project" value="InterPro"/>
</dbReference>
<keyword evidence="1" id="KW-0175">Coiled coil</keyword>
<dbReference type="InterPro" id="IPR057670">
    <property type="entry name" value="SH3_retrovirus"/>
</dbReference>
<name>A0A699HX59_TANCI</name>
<proteinExistence type="predicted"/>
<dbReference type="InterPro" id="IPR012337">
    <property type="entry name" value="RNaseH-like_sf"/>
</dbReference>
<gene>
    <name evidence="4" type="ORF">Tci_462652</name>
</gene>
<feature type="compositionally biased region" description="Polar residues" evidence="2">
    <location>
        <begin position="530"/>
        <end position="543"/>
    </location>
</feature>
<dbReference type="EMBL" id="BKCJ010221206">
    <property type="protein sequence ID" value="GEY90678.1"/>
    <property type="molecule type" value="Genomic_DNA"/>
</dbReference>
<feature type="coiled-coil region" evidence="1">
    <location>
        <begin position="381"/>
        <end position="422"/>
    </location>
</feature>
<dbReference type="InterPro" id="IPR039537">
    <property type="entry name" value="Retrotran_Ty1/copia-like"/>
</dbReference>
<accession>A0A699HX59</accession>
<dbReference type="Pfam" id="PF25597">
    <property type="entry name" value="SH3_retrovirus"/>
    <property type="match status" value="1"/>
</dbReference>
<feature type="compositionally biased region" description="Basic and acidic residues" evidence="2">
    <location>
        <begin position="544"/>
        <end position="559"/>
    </location>
</feature>
<feature type="domain" description="Retroviral polymerase SH3-like" evidence="3">
    <location>
        <begin position="68"/>
        <end position="113"/>
    </location>
</feature>
<reference evidence="4" key="1">
    <citation type="journal article" date="2019" name="Sci. Rep.">
        <title>Draft genome of Tanacetum cinerariifolium, the natural source of mosquito coil.</title>
        <authorList>
            <person name="Yamashiro T."/>
            <person name="Shiraishi A."/>
            <person name="Satake H."/>
            <person name="Nakayama K."/>
        </authorList>
    </citation>
    <scope>NUCLEOTIDE SEQUENCE</scope>
</reference>
<dbReference type="SUPFAM" id="SSF53098">
    <property type="entry name" value="Ribonuclease H-like"/>
    <property type="match status" value="1"/>
</dbReference>
<organism evidence="4">
    <name type="scientific">Tanacetum cinerariifolium</name>
    <name type="common">Dalmatian daisy</name>
    <name type="synonym">Chrysanthemum cinerariifolium</name>
    <dbReference type="NCBI Taxonomy" id="118510"/>
    <lineage>
        <taxon>Eukaryota</taxon>
        <taxon>Viridiplantae</taxon>
        <taxon>Streptophyta</taxon>
        <taxon>Embryophyta</taxon>
        <taxon>Tracheophyta</taxon>
        <taxon>Spermatophyta</taxon>
        <taxon>Magnoliopsida</taxon>
        <taxon>eudicotyledons</taxon>
        <taxon>Gunneridae</taxon>
        <taxon>Pentapetalae</taxon>
        <taxon>asterids</taxon>
        <taxon>campanulids</taxon>
        <taxon>Asterales</taxon>
        <taxon>Asteraceae</taxon>
        <taxon>Asteroideae</taxon>
        <taxon>Anthemideae</taxon>
        <taxon>Anthemidinae</taxon>
        <taxon>Tanacetum</taxon>
    </lineage>
</organism>
<dbReference type="Gene3D" id="3.30.420.10">
    <property type="entry name" value="Ribonuclease H-like superfamily/Ribonuclease H"/>
    <property type="match status" value="1"/>
</dbReference>
<comment type="caution">
    <text evidence="4">The sequence shown here is derived from an EMBL/GenBank/DDBJ whole genome shotgun (WGS) entry which is preliminary data.</text>
</comment>
<feature type="region of interest" description="Disordered" evidence="2">
    <location>
        <begin position="527"/>
        <end position="566"/>
    </location>
</feature>
<evidence type="ECO:0000313" key="4">
    <source>
        <dbReference type="EMBL" id="GEY90678.1"/>
    </source>
</evidence>
<dbReference type="PANTHER" id="PTHR42648:SF32">
    <property type="entry name" value="RIBONUCLEASE H-LIKE DOMAIN, GAG-PRE-INTEGRASE DOMAIN PROTEIN-RELATED"/>
    <property type="match status" value="1"/>
</dbReference>
<evidence type="ECO:0000259" key="3">
    <source>
        <dbReference type="Pfam" id="PF25597"/>
    </source>
</evidence>
<evidence type="ECO:0000256" key="2">
    <source>
        <dbReference type="SAM" id="MobiDB-lite"/>
    </source>
</evidence>
<evidence type="ECO:0000256" key="1">
    <source>
        <dbReference type="SAM" id="Coils"/>
    </source>
</evidence>
<dbReference type="InterPro" id="IPR036397">
    <property type="entry name" value="RNaseH_sf"/>
</dbReference>
<dbReference type="AlphaFoldDB" id="A0A699HX59"/>
<protein>
    <submittedName>
        <fullName evidence="4">Ribonuclease H-like domain-containing protein</fullName>
    </submittedName>
</protein>
<dbReference type="PANTHER" id="PTHR42648">
    <property type="entry name" value="TRANSPOSASE, PUTATIVE-RELATED"/>
    <property type="match status" value="1"/>
</dbReference>
<sequence>MKELIKDMLPLEVTLKEAKSHAKDETSAILKTFITGIENLIDHKVKVIRCDNGTQFENREMNQFCEMKGKFDGKADEGFFVGYSLNSKAVRVFNNRTRIVEENLHIRFSENTPNITRSGPNWLFDIDTLTKSMNYKPVVAGNQSNGNACTKACDDADPRQESKCKDQEKEDNINITNNVNVAGINRVNVVGENTNNQLPFDLEIPALEAISTFNFSSDHVDNDEMADMNNLDITIQISPTPTTRIHKDHPIDQMDVKSVFLYGNIEEENVSTPTETQKPLLKDEDGKEVDVHMNRLMIGSLMYLTSSRPDIMFEVCACARYQLKVKRLGITYYCWVDVNAVEDEDVNKEMDDSLERAATSLDLEPDRGFNTPQSGEDSQQLNELMELCTKLQQRVLNLETIKTTQALEIESLKRRVKKLEMRKWPRTHGLKRLYKVGLSARVESSKDEDMFGVNDVDGDEVIVESVDVAEQVKEVVDDITLAKALMEIKSAKTKADKVVIQEQKKGITTTITAASLRLTAKGLVVHEQEQAPTPTVSSQQPSQVKDKGKGKMVEPEHVKKLSKKIS</sequence>